<dbReference type="InterPro" id="IPR009008">
    <property type="entry name" value="Val/Leu/Ile-tRNA-synth_edit"/>
</dbReference>
<dbReference type="EC" id="6.1.1.5" evidence="14"/>
<comment type="cofactor">
    <cofactor evidence="14">
        <name>Zn(2+)</name>
        <dbReference type="ChEBI" id="CHEBI:29105"/>
    </cofactor>
    <text evidence="14">Binds 1 zinc ion per subunit.</text>
</comment>
<dbReference type="InterPro" id="IPR033708">
    <property type="entry name" value="Anticodon_Ile_BEm"/>
</dbReference>
<dbReference type="PANTHER" id="PTHR42765:SF1">
    <property type="entry name" value="ISOLEUCINE--TRNA LIGASE, MITOCHONDRIAL"/>
    <property type="match status" value="1"/>
</dbReference>
<dbReference type="PANTHER" id="PTHR42765">
    <property type="entry name" value="SOLEUCYL-TRNA SYNTHETASE"/>
    <property type="match status" value="1"/>
</dbReference>
<feature type="domain" description="Methionyl/Valyl/Leucyl/Isoleucyl-tRNA synthetase anticodon-binding" evidence="17">
    <location>
        <begin position="706"/>
        <end position="860"/>
    </location>
</feature>
<comment type="subunit">
    <text evidence="3 14">Monomer.</text>
</comment>
<keyword evidence="11 14" id="KW-0030">Aminoacyl-tRNA synthetase</keyword>
<comment type="domain">
    <text evidence="14">IleRS has two distinct active sites: one for aminoacylation and one for editing. The misactivated valine is translocated from the active site to the editing site, which sterically excludes the correctly activated isoleucine. The single editing site contains two valyl binding pockets, one specific for each substrate (Val-AMP or Val-tRNA(Ile)).</text>
</comment>
<accession>A0A4R3VDB3</accession>
<proteinExistence type="inferred from homology"/>
<evidence type="ECO:0000256" key="6">
    <source>
        <dbReference type="ARBA" id="ARBA00022723"/>
    </source>
</evidence>
<comment type="subcellular location">
    <subcellularLocation>
        <location evidence="1 14">Cytoplasm</location>
    </subcellularLocation>
</comment>
<evidence type="ECO:0000256" key="1">
    <source>
        <dbReference type="ARBA" id="ARBA00004496"/>
    </source>
</evidence>
<dbReference type="Pfam" id="PF00133">
    <property type="entry name" value="tRNA-synt_1"/>
    <property type="match status" value="1"/>
</dbReference>
<dbReference type="Gene3D" id="3.90.740.10">
    <property type="entry name" value="Valyl/Leucyl/Isoleucyl-tRNA synthetase, editing domain"/>
    <property type="match status" value="1"/>
</dbReference>
<evidence type="ECO:0000256" key="3">
    <source>
        <dbReference type="ARBA" id="ARBA00011245"/>
    </source>
</evidence>
<comment type="caution">
    <text evidence="18">The sequence shown here is derived from an EMBL/GenBank/DDBJ whole genome shotgun (WGS) entry which is preliminary data.</text>
</comment>
<feature type="binding site" evidence="14">
    <location>
        <position position="582"/>
    </location>
    <ligand>
        <name>L-isoleucyl-5'-AMP</name>
        <dbReference type="ChEBI" id="CHEBI:178002"/>
    </ligand>
</feature>
<dbReference type="FunFam" id="3.40.50.620:FF:000048">
    <property type="entry name" value="Isoleucine--tRNA ligase"/>
    <property type="match status" value="1"/>
</dbReference>
<dbReference type="EMBL" id="SMBX01000002">
    <property type="protein sequence ID" value="TCV01654.1"/>
    <property type="molecule type" value="Genomic_DNA"/>
</dbReference>
<dbReference type="GO" id="GO:0006428">
    <property type="term" value="P:isoleucyl-tRNA aminoacylation"/>
    <property type="evidence" value="ECO:0007669"/>
    <property type="project" value="UniProtKB-UniRule"/>
</dbReference>
<dbReference type="InterPro" id="IPR001412">
    <property type="entry name" value="aa-tRNA-synth_I_CS"/>
</dbReference>
<keyword evidence="10 14" id="KW-0648">Protein biosynthesis</keyword>
<dbReference type="SUPFAM" id="SSF47323">
    <property type="entry name" value="Anticodon-binding domain of a subclass of class I aminoacyl-tRNA synthetases"/>
    <property type="match status" value="1"/>
</dbReference>
<evidence type="ECO:0000256" key="9">
    <source>
        <dbReference type="ARBA" id="ARBA00022840"/>
    </source>
</evidence>
<feature type="domain" description="Zinc finger FPG/IleRS-type" evidence="16">
    <location>
        <begin position="909"/>
        <end position="935"/>
    </location>
</feature>
<evidence type="ECO:0000256" key="5">
    <source>
        <dbReference type="ARBA" id="ARBA00022598"/>
    </source>
</evidence>
<keyword evidence="8 14" id="KW-0862">Zinc</keyword>
<evidence type="ECO:0000259" key="17">
    <source>
        <dbReference type="Pfam" id="PF08264"/>
    </source>
</evidence>
<feature type="binding site" evidence="14">
    <location>
        <position position="933"/>
    </location>
    <ligand>
        <name>Zn(2+)</name>
        <dbReference type="ChEBI" id="CHEBI:29105"/>
    </ligand>
</feature>
<evidence type="ECO:0000313" key="19">
    <source>
        <dbReference type="Proteomes" id="UP000294692"/>
    </source>
</evidence>
<dbReference type="GO" id="GO:0004822">
    <property type="term" value="F:isoleucine-tRNA ligase activity"/>
    <property type="evidence" value="ECO:0007669"/>
    <property type="project" value="UniProtKB-UniRule"/>
</dbReference>
<dbReference type="Proteomes" id="UP000294692">
    <property type="component" value="Unassembled WGS sequence"/>
</dbReference>
<dbReference type="Gene3D" id="1.10.730.20">
    <property type="match status" value="1"/>
</dbReference>
<dbReference type="Pfam" id="PF08264">
    <property type="entry name" value="Anticodon_1"/>
    <property type="match status" value="1"/>
</dbReference>
<dbReference type="AlphaFoldDB" id="A0A4R3VDB3"/>
<dbReference type="PRINTS" id="PR00984">
    <property type="entry name" value="TRNASYNTHILE"/>
</dbReference>
<dbReference type="NCBIfam" id="TIGR00392">
    <property type="entry name" value="ileS"/>
    <property type="match status" value="1"/>
</dbReference>
<dbReference type="InterPro" id="IPR023585">
    <property type="entry name" value="Ile-tRNA-ligase_type1"/>
</dbReference>
<dbReference type="InterPro" id="IPR010663">
    <property type="entry name" value="Znf_FPG/IleRS"/>
</dbReference>
<keyword evidence="6 14" id="KW-0479">Metal-binding</keyword>
<feature type="short sequence motif" description="'HIGH' region" evidence="14">
    <location>
        <begin position="57"/>
        <end position="67"/>
    </location>
</feature>
<evidence type="ECO:0000256" key="7">
    <source>
        <dbReference type="ARBA" id="ARBA00022741"/>
    </source>
</evidence>
<feature type="short sequence motif" description="'KMSKS' region" evidence="14">
    <location>
        <begin position="623"/>
        <end position="627"/>
    </location>
</feature>
<dbReference type="GO" id="GO:0000049">
    <property type="term" value="F:tRNA binding"/>
    <property type="evidence" value="ECO:0007669"/>
    <property type="project" value="InterPro"/>
</dbReference>
<evidence type="ECO:0000256" key="8">
    <source>
        <dbReference type="ARBA" id="ARBA00022833"/>
    </source>
</evidence>
<organism evidence="18 19">
    <name type="scientific">Paracandidimonas soli</name>
    <dbReference type="NCBI Taxonomy" id="1917182"/>
    <lineage>
        <taxon>Bacteria</taxon>
        <taxon>Pseudomonadati</taxon>
        <taxon>Pseudomonadota</taxon>
        <taxon>Betaproteobacteria</taxon>
        <taxon>Burkholderiales</taxon>
        <taxon>Alcaligenaceae</taxon>
        <taxon>Paracandidimonas</taxon>
    </lineage>
</organism>
<evidence type="ECO:0000256" key="14">
    <source>
        <dbReference type="HAMAP-Rule" id="MF_02002"/>
    </source>
</evidence>
<evidence type="ECO:0000313" key="18">
    <source>
        <dbReference type="EMBL" id="TCV01654.1"/>
    </source>
</evidence>
<dbReference type="InterPro" id="IPR002300">
    <property type="entry name" value="aa-tRNA-synth_Ia"/>
</dbReference>
<dbReference type="OrthoDB" id="9810365at2"/>
<dbReference type="InterPro" id="IPR009080">
    <property type="entry name" value="tRNAsynth_Ia_anticodon-bd"/>
</dbReference>
<sequence length="947" mass="105823">MDYKNTLNLPDSPFPMRGDLAKREPGWIAEWESNKIYAAIRAACKGRPRFVLHDGPPYANGDIHIGHAVNKILKDIIVKSRNMAGYDAHYVPGWDCHGMPIEIQIEKKYGKHLPVAEVQAKARAYALEQIDRQRKDFKRLGVLADWDHPYLTMNFSNEADELRALGKILEKGYVYRGLKPVNWCFDCASALAEAEVEYADRKDPAIHTAFPFDEPARLAAAFGLPSVADGALVIWTTTPWTIPANQALNVHPEISYALVRLDQPRETGELLLIAEDRVAACLDEWKLSASVIATAPGAALDGIRFRHPLHDVHEGYRRTSPIYLADYVTLDTGTGIVHSAPAYGVEDFISCKQHGLADDDIISPVLADGRYAESLPLFGGLTIWDANPRIVHALQTAGVLLKSENHVHSYMHCWRHKSPVIYRATSQWFAGMDRTPADGGKSLRESALEGIEATAFYPAWGKARLHAMIANRPDWTLSRQRQWGVPMAFFVHKETGQLHPRTPELIEQVAQRIEAHGIEAWQSLDPRELLGDEADQYEKNRDTLDVWFDSGTTHATVLGGQDHAIKGSHGESLQWPADLYLEGSDQHRGWFHSSLLTGCMLYGRPPYKALLTHGFVVDGDGRKMSKSIGNVIFPQKIADSLGAEILRLWTASTDYSGELSISDEILKRVVEGYRRIRNTLKFLLGNLADFDPEQHAVPYGQLFDIDRYALLMTAQMQAEVLPLYERYEFHPAVARLQIFCSEDLGAFYLDVLKDRLYITGKDSLARRSAQTALYQLTQALLKLLAPILSFTAEEAWKALHGEKAGATIFTELFQPLPDPASDTALIAAWERLRAIRANVMRSIEDVRSAGNIGSSLAAEIDIHAGGEDYDVLAALEDDLRFVLITSRATVHRSEDETPRIVVTPSSHDKCGRCWHHRPEVGQDPEHPELCGRCADTLNGKTEDRSHA</sequence>
<dbReference type="GO" id="GO:0005524">
    <property type="term" value="F:ATP binding"/>
    <property type="evidence" value="ECO:0007669"/>
    <property type="project" value="UniProtKB-UniRule"/>
</dbReference>
<keyword evidence="5 14" id="KW-0436">Ligase</keyword>
<feature type="domain" description="Aminoacyl-tRNA synthetase class Ia" evidence="15">
    <location>
        <begin position="27"/>
        <end position="661"/>
    </location>
</feature>
<feature type="binding site" evidence="14">
    <location>
        <position position="626"/>
    </location>
    <ligand>
        <name>ATP</name>
        <dbReference type="ChEBI" id="CHEBI:30616"/>
    </ligand>
</feature>
<evidence type="ECO:0000259" key="16">
    <source>
        <dbReference type="Pfam" id="PF06827"/>
    </source>
</evidence>
<feature type="binding site" evidence="14">
    <location>
        <position position="913"/>
    </location>
    <ligand>
        <name>Zn(2+)</name>
        <dbReference type="ChEBI" id="CHEBI:29105"/>
    </ligand>
</feature>
<dbReference type="InterPro" id="IPR014729">
    <property type="entry name" value="Rossmann-like_a/b/a_fold"/>
</dbReference>
<dbReference type="FunFam" id="3.40.50.620:FF:000042">
    <property type="entry name" value="Isoleucine--tRNA ligase"/>
    <property type="match status" value="1"/>
</dbReference>
<dbReference type="Gene3D" id="3.40.50.620">
    <property type="entry name" value="HUPs"/>
    <property type="match status" value="2"/>
</dbReference>
<dbReference type="HAMAP" id="MF_02002">
    <property type="entry name" value="Ile_tRNA_synth_type1"/>
    <property type="match status" value="1"/>
</dbReference>
<evidence type="ECO:0000256" key="10">
    <source>
        <dbReference type="ARBA" id="ARBA00022917"/>
    </source>
</evidence>
<dbReference type="RefSeq" id="WP_132474351.1">
    <property type="nucleotide sequence ID" value="NZ_JBHRVM010000001.1"/>
</dbReference>
<dbReference type="GO" id="GO:0008270">
    <property type="term" value="F:zinc ion binding"/>
    <property type="evidence" value="ECO:0007669"/>
    <property type="project" value="UniProtKB-UniRule"/>
</dbReference>
<evidence type="ECO:0000256" key="11">
    <source>
        <dbReference type="ARBA" id="ARBA00023146"/>
    </source>
</evidence>
<dbReference type="InterPro" id="IPR002301">
    <property type="entry name" value="Ile-tRNA-ligase"/>
</dbReference>
<keyword evidence="19" id="KW-1185">Reference proteome</keyword>
<gene>
    <name evidence="14" type="primary">ileS</name>
    <name evidence="18" type="ORF">EV686_102367</name>
</gene>
<dbReference type="Pfam" id="PF06827">
    <property type="entry name" value="zf-FPG_IleRS"/>
    <property type="match status" value="1"/>
</dbReference>
<protein>
    <recommendedName>
        <fullName evidence="14">Isoleucine--tRNA ligase</fullName>
        <ecNumber evidence="14">6.1.1.5</ecNumber>
    </recommendedName>
    <alternativeName>
        <fullName evidence="14">Isoleucyl-tRNA synthetase</fullName>
        <shortName evidence="14">IleRS</shortName>
    </alternativeName>
</protein>
<dbReference type="SUPFAM" id="SSF52374">
    <property type="entry name" value="Nucleotidylyl transferase"/>
    <property type="match status" value="1"/>
</dbReference>
<dbReference type="InterPro" id="IPR050081">
    <property type="entry name" value="Ile-tRNA_ligase"/>
</dbReference>
<comment type="catalytic activity">
    <reaction evidence="13 14">
        <text>tRNA(Ile) + L-isoleucine + ATP = L-isoleucyl-tRNA(Ile) + AMP + diphosphate</text>
        <dbReference type="Rhea" id="RHEA:11060"/>
        <dbReference type="Rhea" id="RHEA-COMP:9666"/>
        <dbReference type="Rhea" id="RHEA-COMP:9695"/>
        <dbReference type="ChEBI" id="CHEBI:30616"/>
        <dbReference type="ChEBI" id="CHEBI:33019"/>
        <dbReference type="ChEBI" id="CHEBI:58045"/>
        <dbReference type="ChEBI" id="CHEBI:78442"/>
        <dbReference type="ChEBI" id="CHEBI:78528"/>
        <dbReference type="ChEBI" id="CHEBI:456215"/>
        <dbReference type="EC" id="6.1.1.5"/>
    </reaction>
</comment>
<dbReference type="PROSITE" id="PS00178">
    <property type="entry name" value="AA_TRNA_LIGASE_I"/>
    <property type="match status" value="1"/>
</dbReference>
<comment type="similarity">
    <text evidence="2 14">Belongs to the class-I aminoacyl-tRNA synthetase family. IleS type 1 subfamily.</text>
</comment>
<name>A0A4R3VDB3_9BURK</name>
<reference evidence="18 19" key="1">
    <citation type="submission" date="2019-03" db="EMBL/GenBank/DDBJ databases">
        <title>Genomic Encyclopedia of Type Strains, Phase IV (KMG-IV): sequencing the most valuable type-strain genomes for metagenomic binning, comparative biology and taxonomic classification.</title>
        <authorList>
            <person name="Goeker M."/>
        </authorList>
    </citation>
    <scope>NUCLEOTIDE SEQUENCE [LARGE SCALE GENOMIC DNA]</scope>
    <source>
        <strain evidence="18 19">DSM 100048</strain>
    </source>
</reference>
<dbReference type="GO" id="GO:0002161">
    <property type="term" value="F:aminoacyl-tRNA deacylase activity"/>
    <property type="evidence" value="ECO:0007669"/>
    <property type="project" value="InterPro"/>
</dbReference>
<dbReference type="GO" id="GO:0005829">
    <property type="term" value="C:cytosol"/>
    <property type="evidence" value="ECO:0007669"/>
    <property type="project" value="TreeGrafter"/>
</dbReference>
<keyword evidence="9 14" id="KW-0067">ATP-binding</keyword>
<dbReference type="InterPro" id="IPR013155">
    <property type="entry name" value="M/V/L/I-tRNA-synth_anticd-bd"/>
</dbReference>
<dbReference type="CDD" id="cd07960">
    <property type="entry name" value="Anticodon_Ia_Ile_BEm"/>
    <property type="match status" value="1"/>
</dbReference>
<feature type="binding site" evidence="14">
    <location>
        <position position="910"/>
    </location>
    <ligand>
        <name>Zn(2+)</name>
        <dbReference type="ChEBI" id="CHEBI:29105"/>
    </ligand>
</feature>
<dbReference type="SUPFAM" id="SSF50677">
    <property type="entry name" value="ValRS/IleRS/LeuRS editing domain"/>
    <property type="match status" value="1"/>
</dbReference>
<evidence type="ECO:0000256" key="13">
    <source>
        <dbReference type="ARBA" id="ARBA00048359"/>
    </source>
</evidence>
<keyword evidence="4 14" id="KW-0963">Cytoplasm</keyword>
<evidence type="ECO:0000256" key="4">
    <source>
        <dbReference type="ARBA" id="ARBA00022490"/>
    </source>
</evidence>
<comment type="function">
    <text evidence="12 14">Catalyzes the attachment of isoleucine to tRNA(Ile). As IleRS can inadvertently accommodate and process structurally similar amino acids such as valine, to avoid such errors it has two additional distinct tRNA(Ile)-dependent editing activities. One activity is designated as 'pretransfer' editing and involves the hydrolysis of activated Val-AMP. The other activity is designated 'posttransfer' editing and involves deacylation of mischarged Val-tRNA(Ile).</text>
</comment>
<keyword evidence="7 14" id="KW-0547">Nucleotide-binding</keyword>
<evidence type="ECO:0000256" key="12">
    <source>
        <dbReference type="ARBA" id="ARBA00025217"/>
    </source>
</evidence>
<evidence type="ECO:0000259" key="15">
    <source>
        <dbReference type="Pfam" id="PF00133"/>
    </source>
</evidence>
<feature type="binding site" evidence="14">
    <location>
        <position position="930"/>
    </location>
    <ligand>
        <name>Zn(2+)</name>
        <dbReference type="ChEBI" id="CHEBI:29105"/>
    </ligand>
</feature>
<evidence type="ECO:0000256" key="2">
    <source>
        <dbReference type="ARBA" id="ARBA00006887"/>
    </source>
</evidence>